<comment type="caution">
    <text evidence="2">The sequence shown here is derived from an EMBL/GenBank/DDBJ whole genome shotgun (WGS) entry which is preliminary data.</text>
</comment>
<feature type="region of interest" description="Disordered" evidence="1">
    <location>
        <begin position="1"/>
        <end position="43"/>
    </location>
</feature>
<evidence type="ECO:0000313" key="2">
    <source>
        <dbReference type="EMBL" id="KAG5630479.1"/>
    </source>
</evidence>
<accession>A0A9J6B276</accession>
<proteinExistence type="predicted"/>
<protein>
    <submittedName>
        <fullName evidence="2">Uncharacterized protein</fullName>
    </submittedName>
</protein>
<evidence type="ECO:0000313" key="3">
    <source>
        <dbReference type="Proteomes" id="UP000824120"/>
    </source>
</evidence>
<reference evidence="2 3" key="1">
    <citation type="submission" date="2020-09" db="EMBL/GenBank/DDBJ databases">
        <title>De no assembly of potato wild relative species, Solanum commersonii.</title>
        <authorList>
            <person name="Cho K."/>
        </authorList>
    </citation>
    <scope>NUCLEOTIDE SEQUENCE [LARGE SCALE GENOMIC DNA]</scope>
    <source>
        <strain evidence="2">LZ3.2</strain>
        <tissue evidence="2">Leaf</tissue>
    </source>
</reference>
<organism evidence="2 3">
    <name type="scientific">Solanum commersonii</name>
    <name type="common">Commerson's wild potato</name>
    <name type="synonym">Commerson's nightshade</name>
    <dbReference type="NCBI Taxonomy" id="4109"/>
    <lineage>
        <taxon>Eukaryota</taxon>
        <taxon>Viridiplantae</taxon>
        <taxon>Streptophyta</taxon>
        <taxon>Embryophyta</taxon>
        <taxon>Tracheophyta</taxon>
        <taxon>Spermatophyta</taxon>
        <taxon>Magnoliopsida</taxon>
        <taxon>eudicotyledons</taxon>
        <taxon>Gunneridae</taxon>
        <taxon>Pentapetalae</taxon>
        <taxon>asterids</taxon>
        <taxon>lamiids</taxon>
        <taxon>Solanales</taxon>
        <taxon>Solanaceae</taxon>
        <taxon>Solanoideae</taxon>
        <taxon>Solaneae</taxon>
        <taxon>Solanum</taxon>
    </lineage>
</organism>
<dbReference type="AlphaFoldDB" id="A0A9J6B276"/>
<name>A0A9J6B276_SOLCO</name>
<feature type="compositionally biased region" description="Polar residues" evidence="1">
    <location>
        <begin position="1"/>
        <end position="10"/>
    </location>
</feature>
<keyword evidence="3" id="KW-1185">Reference proteome</keyword>
<sequence length="81" mass="9525">MTTTLVSHSTPKGKEKEEEKEKEKEKERVKKKAKEKEKKKEKKVEVVSCNVKQQYSFEGFNIDGKDILKRRKVHMTCNNAN</sequence>
<evidence type="ECO:0000256" key="1">
    <source>
        <dbReference type="SAM" id="MobiDB-lite"/>
    </source>
</evidence>
<dbReference type="Proteomes" id="UP000824120">
    <property type="component" value="Chromosome 1"/>
</dbReference>
<feature type="compositionally biased region" description="Basic and acidic residues" evidence="1">
    <location>
        <begin position="12"/>
        <end position="43"/>
    </location>
</feature>
<gene>
    <name evidence="2" type="ORF">H5410_002196</name>
</gene>
<dbReference type="EMBL" id="JACXVP010000001">
    <property type="protein sequence ID" value="KAG5630479.1"/>
    <property type="molecule type" value="Genomic_DNA"/>
</dbReference>